<feature type="repeat" description="TPR" evidence="1">
    <location>
        <begin position="537"/>
        <end position="570"/>
    </location>
</feature>
<dbReference type="Gene3D" id="3.40.50.300">
    <property type="entry name" value="P-loop containing nucleotide triphosphate hydrolases"/>
    <property type="match status" value="1"/>
</dbReference>
<dbReference type="RefSeq" id="WP_101829912.1">
    <property type="nucleotide sequence ID" value="NZ_FZMO01000015.1"/>
</dbReference>
<keyword evidence="1" id="KW-0802">TPR repeat</keyword>
<feature type="region of interest" description="Disordered" evidence="2">
    <location>
        <begin position="109"/>
        <end position="130"/>
    </location>
</feature>
<evidence type="ECO:0000256" key="1">
    <source>
        <dbReference type="PROSITE-ProRule" id="PRU00339"/>
    </source>
</evidence>
<protein>
    <submittedName>
        <fullName evidence="3">NB-ARC domain-containing protein</fullName>
    </submittedName>
</protein>
<dbReference type="PROSITE" id="PS50005">
    <property type="entry name" value="TPR"/>
    <property type="match status" value="1"/>
</dbReference>
<reference evidence="3 4" key="1">
    <citation type="submission" date="2017-06" db="EMBL/GenBank/DDBJ databases">
        <authorList>
            <person name="Kim H.J."/>
            <person name="Triplett B.A."/>
        </authorList>
    </citation>
    <scope>NUCLEOTIDE SEQUENCE [LARGE SCALE GENOMIC DNA]</scope>
    <source>
        <strain evidence="3">FRACA_ARgP5</strain>
    </source>
</reference>
<dbReference type="GO" id="GO:0043531">
    <property type="term" value="F:ADP binding"/>
    <property type="evidence" value="ECO:0007669"/>
    <property type="project" value="InterPro"/>
</dbReference>
<gene>
    <name evidence="3" type="ORF">FRACA_1110021</name>
</gene>
<dbReference type="InterPro" id="IPR011990">
    <property type="entry name" value="TPR-like_helical_dom_sf"/>
</dbReference>
<sequence length="715" mass="78335">MGWVDVSDALLRLDAPRPVFVNRFQERAAFLELVDWSRDERGPLLIVVSGPQGVGKSQAVLRWVPDIGDRFDGGQFRLDLADLAQRDAVDVTELLERIIAALGGDPYAAGGSDERERRDPGGAGHRPAGRRDRLAGMLARRIAGRRLVIVLDGVLSAAQALSVRDALPLLAGCVVIVVSARRFPALVRAGGREIVLGPLSDVHSAELIGEYAGPDWLRREPEAAAEVIRYCGGLPLLLELVGVDRQMHQTRRVSTIADQTRDIDRRLDYFVGDSGERVIEVTLEGAYWRLPEGVRTVYRMLGVHPGTSCDAGVLAAGLRRPLAGVRTVLDSELVLAHLIGADEDVEGRYQVSDLVQSHARRRAELEDEPADRDSALGRMVGVYLRHAMLADRAVIGSRMRLVEYPPPAEPWWDETVAPPAPSFGSAAEALRWFEANWAALLGAVRAAARRRWDLVVVLLADAMWAYFLNRKRYGDWAEVCELAVEAAVRLGDAAAEARMRSLLGRAFYEQGRYEQAHAQFDAALPCSRGAADRRMEASVLEFSGRAYLEQGVYSSAIALFERAREINLEIGNARGVALQSHHLGRALRAAGRAEEAARVLRDALDGFTAIGDEHNRGRVLLSFGEALLDLREDGPADGVLREAEVIMRRRAIPFQVALVLRARAVVASRAGDAHRWESCLREAFETFAAVGSPLADRVRRQLDDGFTGGDSPAPS</sequence>
<proteinExistence type="predicted"/>
<dbReference type="SUPFAM" id="SSF52540">
    <property type="entry name" value="P-loop containing nucleoside triphosphate hydrolases"/>
    <property type="match status" value="1"/>
</dbReference>
<dbReference type="Pfam" id="PF13424">
    <property type="entry name" value="TPR_12"/>
    <property type="match status" value="1"/>
</dbReference>
<dbReference type="PANTHER" id="PTHR47691">
    <property type="entry name" value="REGULATOR-RELATED"/>
    <property type="match status" value="1"/>
</dbReference>
<dbReference type="SUPFAM" id="SSF48452">
    <property type="entry name" value="TPR-like"/>
    <property type="match status" value="1"/>
</dbReference>
<evidence type="ECO:0000313" key="4">
    <source>
        <dbReference type="Proteomes" id="UP000234331"/>
    </source>
</evidence>
<dbReference type="AlphaFoldDB" id="A0A2I2KJE4"/>
<dbReference type="InterPro" id="IPR019734">
    <property type="entry name" value="TPR_rpt"/>
</dbReference>
<dbReference type="EMBL" id="FZMO01000015">
    <property type="protein sequence ID" value="SNQ45783.1"/>
    <property type="molecule type" value="Genomic_DNA"/>
</dbReference>
<dbReference type="PANTHER" id="PTHR47691:SF3">
    <property type="entry name" value="HTH-TYPE TRANSCRIPTIONAL REGULATOR RV0890C-RELATED"/>
    <property type="match status" value="1"/>
</dbReference>
<dbReference type="Proteomes" id="UP000234331">
    <property type="component" value="Unassembled WGS sequence"/>
</dbReference>
<name>A0A2I2KJE4_9ACTN</name>
<organism evidence="3 4">
    <name type="scientific">Frankia canadensis</name>
    <dbReference type="NCBI Taxonomy" id="1836972"/>
    <lineage>
        <taxon>Bacteria</taxon>
        <taxon>Bacillati</taxon>
        <taxon>Actinomycetota</taxon>
        <taxon>Actinomycetes</taxon>
        <taxon>Frankiales</taxon>
        <taxon>Frankiaceae</taxon>
        <taxon>Frankia</taxon>
    </lineage>
</organism>
<accession>A0A2I2KJE4</accession>
<dbReference type="Gene3D" id="1.25.40.10">
    <property type="entry name" value="Tetratricopeptide repeat domain"/>
    <property type="match status" value="1"/>
</dbReference>
<dbReference type="InterPro" id="IPR027417">
    <property type="entry name" value="P-loop_NTPase"/>
</dbReference>
<keyword evidence="4" id="KW-1185">Reference proteome</keyword>
<evidence type="ECO:0000256" key="2">
    <source>
        <dbReference type="SAM" id="MobiDB-lite"/>
    </source>
</evidence>
<evidence type="ECO:0000313" key="3">
    <source>
        <dbReference type="EMBL" id="SNQ45783.1"/>
    </source>
</evidence>